<keyword evidence="2" id="KW-1185">Reference proteome</keyword>
<evidence type="ECO:0000313" key="2">
    <source>
        <dbReference type="Proteomes" id="UP000215914"/>
    </source>
</evidence>
<proteinExistence type="predicted"/>
<sequence length="58" mass="6373">MEVAVAATGGTGKRSLRPLLLLVRRHEFPAPINRVPTNVGCMVSLTLTISHMNPHRVR</sequence>
<dbReference type="EMBL" id="CM007904">
    <property type="protein sequence ID" value="OTF94609.1"/>
    <property type="molecule type" value="Genomic_DNA"/>
</dbReference>
<gene>
    <name evidence="1" type="ORF">HannXRQ_Chr15g0473991</name>
</gene>
<organism evidence="1 2">
    <name type="scientific">Helianthus annuus</name>
    <name type="common">Common sunflower</name>
    <dbReference type="NCBI Taxonomy" id="4232"/>
    <lineage>
        <taxon>Eukaryota</taxon>
        <taxon>Viridiplantae</taxon>
        <taxon>Streptophyta</taxon>
        <taxon>Embryophyta</taxon>
        <taxon>Tracheophyta</taxon>
        <taxon>Spermatophyta</taxon>
        <taxon>Magnoliopsida</taxon>
        <taxon>eudicotyledons</taxon>
        <taxon>Gunneridae</taxon>
        <taxon>Pentapetalae</taxon>
        <taxon>asterids</taxon>
        <taxon>campanulids</taxon>
        <taxon>Asterales</taxon>
        <taxon>Asteraceae</taxon>
        <taxon>Asteroideae</taxon>
        <taxon>Heliantheae alliance</taxon>
        <taxon>Heliantheae</taxon>
        <taxon>Helianthus</taxon>
    </lineage>
</organism>
<reference evidence="2" key="1">
    <citation type="journal article" date="2017" name="Nature">
        <title>The sunflower genome provides insights into oil metabolism, flowering and Asterid evolution.</title>
        <authorList>
            <person name="Badouin H."/>
            <person name="Gouzy J."/>
            <person name="Grassa C.J."/>
            <person name="Murat F."/>
            <person name="Staton S.E."/>
            <person name="Cottret L."/>
            <person name="Lelandais-Briere C."/>
            <person name="Owens G.L."/>
            <person name="Carrere S."/>
            <person name="Mayjonade B."/>
            <person name="Legrand L."/>
            <person name="Gill N."/>
            <person name="Kane N.C."/>
            <person name="Bowers J.E."/>
            <person name="Hubner S."/>
            <person name="Bellec A."/>
            <person name="Berard A."/>
            <person name="Berges H."/>
            <person name="Blanchet N."/>
            <person name="Boniface M.C."/>
            <person name="Brunel D."/>
            <person name="Catrice O."/>
            <person name="Chaidir N."/>
            <person name="Claudel C."/>
            <person name="Donnadieu C."/>
            <person name="Faraut T."/>
            <person name="Fievet G."/>
            <person name="Helmstetter N."/>
            <person name="King M."/>
            <person name="Knapp S.J."/>
            <person name="Lai Z."/>
            <person name="Le Paslier M.C."/>
            <person name="Lippi Y."/>
            <person name="Lorenzon L."/>
            <person name="Mandel J.R."/>
            <person name="Marage G."/>
            <person name="Marchand G."/>
            <person name="Marquand E."/>
            <person name="Bret-Mestries E."/>
            <person name="Morien E."/>
            <person name="Nambeesan S."/>
            <person name="Nguyen T."/>
            <person name="Pegot-Espagnet P."/>
            <person name="Pouilly N."/>
            <person name="Raftis F."/>
            <person name="Sallet E."/>
            <person name="Schiex T."/>
            <person name="Thomas J."/>
            <person name="Vandecasteele C."/>
            <person name="Vares D."/>
            <person name="Vear F."/>
            <person name="Vautrin S."/>
            <person name="Crespi M."/>
            <person name="Mangin B."/>
            <person name="Burke J.M."/>
            <person name="Salse J."/>
            <person name="Munos S."/>
            <person name="Vincourt P."/>
            <person name="Rieseberg L.H."/>
            <person name="Langlade N.B."/>
        </authorList>
    </citation>
    <scope>NUCLEOTIDE SEQUENCE [LARGE SCALE GENOMIC DNA]</scope>
    <source>
        <strain evidence="2">cv. SF193</strain>
    </source>
</reference>
<evidence type="ECO:0000313" key="1">
    <source>
        <dbReference type="EMBL" id="OTF94609.1"/>
    </source>
</evidence>
<dbReference type="InParanoid" id="A0A251S6Y9"/>
<name>A0A251S6Y9_HELAN</name>
<dbReference type="AlphaFoldDB" id="A0A251S6Y9"/>
<protein>
    <submittedName>
        <fullName evidence="1">Uncharacterized protein</fullName>
    </submittedName>
</protein>
<dbReference type="Proteomes" id="UP000215914">
    <property type="component" value="Chromosome 15"/>
</dbReference>
<accession>A0A251S6Y9</accession>